<evidence type="ECO:0000256" key="6">
    <source>
        <dbReference type="ARBA" id="ARBA00023004"/>
    </source>
</evidence>
<comment type="similarity">
    <text evidence="2">Belongs to the cytochrome P450 family.</text>
</comment>
<comment type="cofactor">
    <cofactor evidence="1">
        <name>heme</name>
        <dbReference type="ChEBI" id="CHEBI:30413"/>
    </cofactor>
</comment>
<dbReference type="PANTHER" id="PTHR24279">
    <property type="entry name" value="CYTOCHROME P450"/>
    <property type="match status" value="1"/>
</dbReference>
<dbReference type="AlphaFoldDB" id="A0A423TNE1"/>
<dbReference type="InterPro" id="IPR001128">
    <property type="entry name" value="Cyt_P450"/>
</dbReference>
<name>A0A423TNE1_PENVA</name>
<keyword evidence="6" id="KW-0408">Iron</keyword>
<dbReference type="InterPro" id="IPR050479">
    <property type="entry name" value="CYP11_CYP27_families"/>
</dbReference>
<keyword evidence="3" id="KW-0349">Heme</keyword>
<dbReference type="GO" id="GO:0016705">
    <property type="term" value="F:oxidoreductase activity, acting on paired donors, with incorporation or reduction of molecular oxygen"/>
    <property type="evidence" value="ECO:0007669"/>
    <property type="project" value="InterPro"/>
</dbReference>
<dbReference type="GO" id="GO:0004497">
    <property type="term" value="F:monooxygenase activity"/>
    <property type="evidence" value="ECO:0007669"/>
    <property type="project" value="UniProtKB-KW"/>
</dbReference>
<accession>A0A423TNE1</accession>
<dbReference type="InterPro" id="IPR002401">
    <property type="entry name" value="Cyt_P450_E_grp-I"/>
</dbReference>
<reference evidence="8 9" key="2">
    <citation type="submission" date="2019-01" db="EMBL/GenBank/DDBJ databases">
        <title>The decoding of complex shrimp genome reveals the adaptation for benthos swimmer, frequently molting mechanism and breeding impact on genome.</title>
        <authorList>
            <person name="Sun Y."/>
            <person name="Gao Y."/>
            <person name="Yu Y."/>
        </authorList>
    </citation>
    <scope>NUCLEOTIDE SEQUENCE [LARGE SCALE GENOMIC DNA]</scope>
    <source>
        <tissue evidence="8">Muscle</tissue>
    </source>
</reference>
<keyword evidence="5" id="KW-0560">Oxidoreductase</keyword>
<dbReference type="PANTHER" id="PTHR24279:SF120">
    <property type="entry name" value="CYTOCHROME P450"/>
    <property type="match status" value="1"/>
</dbReference>
<dbReference type="SUPFAM" id="SSF48264">
    <property type="entry name" value="Cytochrome P450"/>
    <property type="match status" value="1"/>
</dbReference>
<gene>
    <name evidence="8" type="ORF">C7M84_003339</name>
</gene>
<dbReference type="GO" id="GO:0020037">
    <property type="term" value="F:heme binding"/>
    <property type="evidence" value="ECO:0007669"/>
    <property type="project" value="InterPro"/>
</dbReference>
<sequence length="356" mass="40785">MSSEGAWCGNLRRACGNLRRGAVRQSSEGACGNLRRARGLKKLKDYHYHVCDLYHQYGPLVKEHFGSQIIVHVFDPADIRTVYENDGKTPYIPPLQETTQFYRQEKDMSLGLGNINGEEWYKLRHAVQMMMLRPREVSYYYPLQDGVAKKAVEKLAAEVDEDGVVSDLHTLISQWILESAGMCCFERSLGCLSGGHEEELAKNLVRTNVEIFKLSAELKFSMRIYRYFKTRKYKKLHNLEDSFYGISIDFITDALNHIKGLAAENKLQEGDFNFLSYLMSRKELSHKDIVTITLSLFSDGLSTTSPVLLGNLHCLALNPEVQERLYEEIKKNVDQSSPITVNIINRLHYLKAFVKE</sequence>
<dbReference type="Gene3D" id="1.10.630.10">
    <property type="entry name" value="Cytochrome P450"/>
    <property type="match status" value="1"/>
</dbReference>
<evidence type="ECO:0000256" key="2">
    <source>
        <dbReference type="ARBA" id="ARBA00010617"/>
    </source>
</evidence>
<dbReference type="GO" id="GO:0005506">
    <property type="term" value="F:iron ion binding"/>
    <property type="evidence" value="ECO:0007669"/>
    <property type="project" value="InterPro"/>
</dbReference>
<evidence type="ECO:0000256" key="7">
    <source>
        <dbReference type="ARBA" id="ARBA00023033"/>
    </source>
</evidence>
<keyword evidence="4" id="KW-0479">Metal-binding</keyword>
<evidence type="ECO:0000313" key="8">
    <source>
        <dbReference type="EMBL" id="ROT77965.1"/>
    </source>
</evidence>
<reference evidence="8 9" key="1">
    <citation type="submission" date="2018-04" db="EMBL/GenBank/DDBJ databases">
        <authorList>
            <person name="Zhang X."/>
            <person name="Yuan J."/>
            <person name="Li F."/>
            <person name="Xiang J."/>
        </authorList>
    </citation>
    <scope>NUCLEOTIDE SEQUENCE [LARGE SCALE GENOMIC DNA]</scope>
    <source>
        <tissue evidence="8">Muscle</tissue>
    </source>
</reference>
<comment type="caution">
    <text evidence="8">The sequence shown here is derived from an EMBL/GenBank/DDBJ whole genome shotgun (WGS) entry which is preliminary data.</text>
</comment>
<dbReference type="InterPro" id="IPR036396">
    <property type="entry name" value="Cyt_P450_sf"/>
</dbReference>
<evidence type="ECO:0000256" key="3">
    <source>
        <dbReference type="ARBA" id="ARBA00022617"/>
    </source>
</evidence>
<feature type="non-terminal residue" evidence="8">
    <location>
        <position position="356"/>
    </location>
</feature>
<protein>
    <submittedName>
        <fullName evidence="8">Putative cytochrome P450 CYP44</fullName>
    </submittedName>
</protein>
<evidence type="ECO:0000313" key="9">
    <source>
        <dbReference type="Proteomes" id="UP000283509"/>
    </source>
</evidence>
<dbReference type="STRING" id="6689.A0A423TNE1"/>
<evidence type="ECO:0000256" key="1">
    <source>
        <dbReference type="ARBA" id="ARBA00001971"/>
    </source>
</evidence>
<keyword evidence="9" id="KW-1185">Reference proteome</keyword>
<organism evidence="8 9">
    <name type="scientific">Penaeus vannamei</name>
    <name type="common">Whiteleg shrimp</name>
    <name type="synonym">Litopenaeus vannamei</name>
    <dbReference type="NCBI Taxonomy" id="6689"/>
    <lineage>
        <taxon>Eukaryota</taxon>
        <taxon>Metazoa</taxon>
        <taxon>Ecdysozoa</taxon>
        <taxon>Arthropoda</taxon>
        <taxon>Crustacea</taxon>
        <taxon>Multicrustacea</taxon>
        <taxon>Malacostraca</taxon>
        <taxon>Eumalacostraca</taxon>
        <taxon>Eucarida</taxon>
        <taxon>Decapoda</taxon>
        <taxon>Dendrobranchiata</taxon>
        <taxon>Penaeoidea</taxon>
        <taxon>Penaeidae</taxon>
        <taxon>Penaeus</taxon>
    </lineage>
</organism>
<evidence type="ECO:0000256" key="5">
    <source>
        <dbReference type="ARBA" id="ARBA00023002"/>
    </source>
</evidence>
<dbReference type="PRINTS" id="PR00463">
    <property type="entry name" value="EP450I"/>
</dbReference>
<proteinExistence type="inferred from homology"/>
<dbReference type="OrthoDB" id="3945418at2759"/>
<evidence type="ECO:0000256" key="4">
    <source>
        <dbReference type="ARBA" id="ARBA00022723"/>
    </source>
</evidence>
<dbReference type="EMBL" id="QCYY01001453">
    <property type="protein sequence ID" value="ROT77965.1"/>
    <property type="molecule type" value="Genomic_DNA"/>
</dbReference>
<dbReference type="Pfam" id="PF00067">
    <property type="entry name" value="p450"/>
    <property type="match status" value="1"/>
</dbReference>
<dbReference type="Proteomes" id="UP000283509">
    <property type="component" value="Unassembled WGS sequence"/>
</dbReference>
<keyword evidence="7" id="KW-0503">Monooxygenase</keyword>